<feature type="domain" description="Heterokaryon incompatibility" evidence="1">
    <location>
        <begin position="91"/>
        <end position="253"/>
    </location>
</feature>
<dbReference type="PANTHER" id="PTHR24148">
    <property type="entry name" value="ANKYRIN REPEAT DOMAIN-CONTAINING PROTEIN 39 HOMOLOG-RELATED"/>
    <property type="match status" value="1"/>
</dbReference>
<name>A0A4Q4M4N9_9PLEO</name>
<protein>
    <recommendedName>
        <fullName evidence="1">Heterokaryon incompatibility domain-containing protein</fullName>
    </recommendedName>
</protein>
<sequence>MPRFLSTNIDIALQPPYYPTSVPLALDMNIGSGLYTTLAPYQTRLLCLHGANYDLESVLVCTLYVADILHPSFEGLGVRSFDTDESHLRKFEALSYVWGSQEDLKQIMCNNVSLSVTKNLFEALTALRDDVDEDRYLCVDAVCINQNDSAEKAVQVRNMLTIYEKAARVIAWLGSLSNRDLTDVLSEGDFTPSPSMHLRRMPSWEKHVEVLPHWTGSSSRGRRRNPLDLEEICATMRLVYSLTYFKRIWIQQEVFAARELRLQSGQSDFEWKGLLSQPGLLYTLPQIREDQTPLISEIVEFHVEQLSCFDHFRQKQEERPYLIDTLLYTGRLESTDTRDYVYGILGLTNYPSQSMSIKEWEKARRSSLFIPVDYSCTWDAVTSAVTWVTLMTEGLALIAKFKILDAKEENPTLPSWAIDWRITARCFRRQRAEKNKRLGHGLVSSHGSLEIPSTTTSSLKTSIREYNTRHTISWKKIILHGIVDTRFYVSNDYVWERRRHLKDKRRWQLSCDTNGDDIVVYMPEVLGSEIEQELLGHRLHEGSEVSREYTSEGLWLLRPVGSDEHRIIACLSWIPMNRHVYFNHWQRQIEDDRYRPLAVDLGNAAIDHLMEAPRVVNWDKRQKFTIV</sequence>
<accession>A0A4Q4M4N9</accession>
<comment type="caution">
    <text evidence="2">The sequence shown here is derived from an EMBL/GenBank/DDBJ whole genome shotgun (WGS) entry which is preliminary data.</text>
</comment>
<proteinExistence type="predicted"/>
<dbReference type="Pfam" id="PF06985">
    <property type="entry name" value="HET"/>
    <property type="match status" value="1"/>
</dbReference>
<dbReference type="InterPro" id="IPR052895">
    <property type="entry name" value="HetReg/Transcr_Mod"/>
</dbReference>
<evidence type="ECO:0000313" key="3">
    <source>
        <dbReference type="Proteomes" id="UP000292402"/>
    </source>
</evidence>
<evidence type="ECO:0000313" key="2">
    <source>
        <dbReference type="EMBL" id="RYN41707.1"/>
    </source>
</evidence>
<dbReference type="PANTHER" id="PTHR24148:SF64">
    <property type="entry name" value="HETEROKARYON INCOMPATIBILITY DOMAIN-CONTAINING PROTEIN"/>
    <property type="match status" value="1"/>
</dbReference>
<dbReference type="EMBL" id="PDXA01000049">
    <property type="protein sequence ID" value="RYN41707.1"/>
    <property type="molecule type" value="Genomic_DNA"/>
</dbReference>
<gene>
    <name evidence="2" type="ORF">AA0114_g10668</name>
</gene>
<dbReference type="InterPro" id="IPR010730">
    <property type="entry name" value="HET"/>
</dbReference>
<dbReference type="AlphaFoldDB" id="A0A4Q4M4N9"/>
<organism evidence="2 3">
    <name type="scientific">Alternaria tenuissima</name>
    <dbReference type="NCBI Taxonomy" id="119927"/>
    <lineage>
        <taxon>Eukaryota</taxon>
        <taxon>Fungi</taxon>
        <taxon>Dikarya</taxon>
        <taxon>Ascomycota</taxon>
        <taxon>Pezizomycotina</taxon>
        <taxon>Dothideomycetes</taxon>
        <taxon>Pleosporomycetidae</taxon>
        <taxon>Pleosporales</taxon>
        <taxon>Pleosporineae</taxon>
        <taxon>Pleosporaceae</taxon>
        <taxon>Alternaria</taxon>
        <taxon>Alternaria sect. Alternaria</taxon>
        <taxon>Alternaria alternata complex</taxon>
    </lineage>
</organism>
<evidence type="ECO:0000259" key="1">
    <source>
        <dbReference type="Pfam" id="PF06985"/>
    </source>
</evidence>
<reference evidence="3" key="1">
    <citation type="journal article" date="2019" name="bioRxiv">
        <title>Genomics, evolutionary history and diagnostics of the Alternaria alternata species group including apple and Asian pear pathotypes.</title>
        <authorList>
            <person name="Armitage A.D."/>
            <person name="Cockerton H.M."/>
            <person name="Sreenivasaprasad S."/>
            <person name="Woodhall J.W."/>
            <person name="Lane C.R."/>
            <person name="Harrison R.J."/>
            <person name="Clarkson J.P."/>
        </authorList>
    </citation>
    <scope>NUCLEOTIDE SEQUENCE [LARGE SCALE GENOMIC DNA]</scope>
    <source>
        <strain evidence="3">FERA 1082</strain>
    </source>
</reference>
<dbReference type="Proteomes" id="UP000292402">
    <property type="component" value="Unassembled WGS sequence"/>
</dbReference>